<accession>A0ABT2UDN6</accession>
<evidence type="ECO:0000313" key="1">
    <source>
        <dbReference type="EMBL" id="MCU6792763.1"/>
    </source>
</evidence>
<dbReference type="Gene3D" id="3.10.180.10">
    <property type="entry name" value="2,3-Dihydroxybiphenyl 1,2-Dioxygenase, domain 1"/>
    <property type="match status" value="1"/>
</dbReference>
<dbReference type="InterPro" id="IPR029068">
    <property type="entry name" value="Glyas_Bleomycin-R_OHBP_Dase"/>
</dbReference>
<evidence type="ECO:0000313" key="2">
    <source>
        <dbReference type="Proteomes" id="UP001652445"/>
    </source>
</evidence>
<comment type="caution">
    <text evidence="1">The sequence shown here is derived from an EMBL/GenBank/DDBJ whole genome shotgun (WGS) entry which is preliminary data.</text>
</comment>
<proteinExistence type="predicted"/>
<dbReference type="SUPFAM" id="SSF54593">
    <property type="entry name" value="Glyoxalase/Bleomycin resistance protein/Dihydroxybiphenyl dioxygenase"/>
    <property type="match status" value="1"/>
</dbReference>
<dbReference type="Proteomes" id="UP001652445">
    <property type="component" value="Unassembled WGS sequence"/>
</dbReference>
<dbReference type="EMBL" id="JAOQIO010000034">
    <property type="protein sequence ID" value="MCU6792763.1"/>
    <property type="molecule type" value="Genomic_DNA"/>
</dbReference>
<reference evidence="1 2" key="1">
    <citation type="submission" date="2022-09" db="EMBL/GenBank/DDBJ databases">
        <authorList>
            <person name="Han X.L."/>
            <person name="Wang Q."/>
            <person name="Lu T."/>
        </authorList>
    </citation>
    <scope>NUCLEOTIDE SEQUENCE [LARGE SCALE GENOMIC DNA]</scope>
    <source>
        <strain evidence="1 2">WQ 127069</strain>
    </source>
</reference>
<keyword evidence="2" id="KW-1185">Reference proteome</keyword>
<sequence length="61" mass="7022">MGHRPARGVYFVQRVGERIAFAVEDIDAVVAKLKKKGTEILNEMQNYEDSYKLCYCRGKLI</sequence>
<organism evidence="1 2">
    <name type="scientific">Paenibacillus baimaensis</name>
    <dbReference type="NCBI Taxonomy" id="2982185"/>
    <lineage>
        <taxon>Bacteria</taxon>
        <taxon>Bacillati</taxon>
        <taxon>Bacillota</taxon>
        <taxon>Bacilli</taxon>
        <taxon>Bacillales</taxon>
        <taxon>Paenibacillaceae</taxon>
        <taxon>Paenibacillus</taxon>
    </lineage>
</organism>
<dbReference type="RefSeq" id="WP_262684132.1">
    <property type="nucleotide sequence ID" value="NZ_JAOQIO010000034.1"/>
</dbReference>
<protein>
    <submittedName>
        <fullName evidence="1">Uncharacterized protein</fullName>
    </submittedName>
</protein>
<gene>
    <name evidence="1" type="ORF">OB236_11590</name>
</gene>
<name>A0ABT2UDN6_9BACL</name>